<protein>
    <submittedName>
        <fullName evidence="2">Uncharacterized protein</fullName>
    </submittedName>
</protein>
<keyword evidence="3" id="KW-1185">Reference proteome</keyword>
<evidence type="ECO:0000313" key="2">
    <source>
        <dbReference type="EMBL" id="TKW07970.1"/>
    </source>
</evidence>
<accession>A0A4U6TY82</accession>
<feature type="compositionally biased region" description="Basic residues" evidence="1">
    <location>
        <begin position="1"/>
        <end position="11"/>
    </location>
</feature>
<dbReference type="InterPro" id="IPR009003">
    <property type="entry name" value="Peptidase_S1_PA"/>
</dbReference>
<proteinExistence type="predicted"/>
<sequence>MSSKELKHKGRVERGGAKKITSTNRRFKLQTLLHSSGSDGPKRSVPKGISRGIKKFHASRAALADFEKKLCDIEEQRFGTLPDREISSIPFEEKPFGDEIARDHEICRFSIVSIALFDGDCFGMLTMFSNLYLGILLSPVNDLNHDLVQVKTCCFVCSGIALPRGTARLDLTRFVTSAYLVRVFNERRNRDDKLRVQVRLPDGTTTNGLLGLYDHDIAILLGVGLHHARAVGRAFESGRLMAMPVSLSNRIVVSDRLSVSDKFFISDSQGQGYTEAALGGPLVGHDWIFDGMVIDLVEYGGAACITEREFLCTRLKLLLACNLCGCSLHNLPVGSKLILATIWWRPASVLSPVANLVLNNSNVICCNPKKLRSRDYSLPSGVSSIIPSERFGELRAWKGYPFGAPHQILERVWDQLEGGVVANISRRVVALASFNGYVRSFACTGLLIKWCRSRATHTVVLTSASLVRSHLNEDDIDENLRIEVFLPPNQRCDGTLELYDLHCNIAIVSIKKGFNSIHPEDVFNKGKQKLSIKVVAVGRDTIHELLMGTIREVKFSNKDCKLDCKDLHWSTCKIKKVGIGGPLIDFDGSFVGMNFYDESSATPFLPRSKVVHALRSAYNSILPLERGCNPRAINVVSRGRKTQVSKKRGRKTNEWPVSKPYWSHGALDVDMYDVPKHTGRTFL</sequence>
<dbReference type="InterPro" id="IPR043504">
    <property type="entry name" value="Peptidase_S1_PA_chymotrypsin"/>
</dbReference>
<dbReference type="PANTHER" id="PTHR18868:SF28">
    <property type="entry name" value="PEPTIDASE S1 DOMAIN-CONTAINING PROTEIN"/>
    <property type="match status" value="1"/>
</dbReference>
<dbReference type="PANTHER" id="PTHR18868">
    <property type="entry name" value="OS07G0665300 PROTEIN-RELATED"/>
    <property type="match status" value="1"/>
</dbReference>
<dbReference type="OMA" id="GRDTIHE"/>
<dbReference type="Gramene" id="TKW07970">
    <property type="protein sequence ID" value="TKW07970"/>
    <property type="gene ID" value="SEVIR_7G340513v2"/>
</dbReference>
<dbReference type="Gene3D" id="2.40.10.10">
    <property type="entry name" value="Trypsin-like serine proteases"/>
    <property type="match status" value="2"/>
</dbReference>
<name>A0A4U6TY82_SETVI</name>
<dbReference type="Pfam" id="PF13365">
    <property type="entry name" value="Trypsin_2"/>
    <property type="match status" value="1"/>
</dbReference>
<evidence type="ECO:0000256" key="1">
    <source>
        <dbReference type="SAM" id="MobiDB-lite"/>
    </source>
</evidence>
<organism evidence="2 3">
    <name type="scientific">Setaria viridis</name>
    <name type="common">Green bristlegrass</name>
    <name type="synonym">Setaria italica subsp. viridis</name>
    <dbReference type="NCBI Taxonomy" id="4556"/>
    <lineage>
        <taxon>Eukaryota</taxon>
        <taxon>Viridiplantae</taxon>
        <taxon>Streptophyta</taxon>
        <taxon>Embryophyta</taxon>
        <taxon>Tracheophyta</taxon>
        <taxon>Spermatophyta</taxon>
        <taxon>Magnoliopsida</taxon>
        <taxon>Liliopsida</taxon>
        <taxon>Poales</taxon>
        <taxon>Poaceae</taxon>
        <taxon>PACMAD clade</taxon>
        <taxon>Panicoideae</taxon>
        <taxon>Panicodae</taxon>
        <taxon>Paniceae</taxon>
        <taxon>Cenchrinae</taxon>
        <taxon>Setaria</taxon>
    </lineage>
</organism>
<gene>
    <name evidence="2" type="ORF">SEVIR_7G340513v2</name>
</gene>
<dbReference type="Proteomes" id="UP000298652">
    <property type="component" value="Chromosome 7"/>
</dbReference>
<reference evidence="2" key="1">
    <citation type="submission" date="2019-03" db="EMBL/GenBank/DDBJ databases">
        <title>WGS assembly of Setaria viridis.</title>
        <authorList>
            <person name="Huang P."/>
            <person name="Jenkins J."/>
            <person name="Grimwood J."/>
            <person name="Barry K."/>
            <person name="Healey A."/>
            <person name="Mamidi S."/>
            <person name="Sreedasyam A."/>
            <person name="Shu S."/>
            <person name="Feldman M."/>
            <person name="Wu J."/>
            <person name="Yu Y."/>
            <person name="Chen C."/>
            <person name="Johnson J."/>
            <person name="Rokhsar D."/>
            <person name="Baxter I."/>
            <person name="Schmutz J."/>
            <person name="Brutnell T."/>
            <person name="Kellogg E."/>
        </authorList>
    </citation>
    <scope>NUCLEOTIDE SEQUENCE [LARGE SCALE GENOMIC DNA]</scope>
</reference>
<dbReference type="EMBL" id="CM016558">
    <property type="protein sequence ID" value="TKW07970.1"/>
    <property type="molecule type" value="Genomic_DNA"/>
</dbReference>
<feature type="region of interest" description="Disordered" evidence="1">
    <location>
        <begin position="1"/>
        <end position="26"/>
    </location>
</feature>
<dbReference type="SUPFAM" id="SSF50494">
    <property type="entry name" value="Trypsin-like serine proteases"/>
    <property type="match status" value="1"/>
</dbReference>
<dbReference type="AlphaFoldDB" id="A0A4U6TY82"/>
<evidence type="ECO:0000313" key="3">
    <source>
        <dbReference type="Proteomes" id="UP000298652"/>
    </source>
</evidence>